<dbReference type="RefSeq" id="WP_253886720.1">
    <property type="nucleotide sequence ID" value="NZ_BAAAVB010000012.1"/>
</dbReference>
<keyword evidence="1" id="KW-0812">Transmembrane</keyword>
<protein>
    <submittedName>
        <fullName evidence="2">Uncharacterized protein</fullName>
    </submittedName>
</protein>
<evidence type="ECO:0000313" key="3">
    <source>
        <dbReference type="Proteomes" id="UP001205185"/>
    </source>
</evidence>
<evidence type="ECO:0000313" key="2">
    <source>
        <dbReference type="EMBL" id="MCP2269743.1"/>
    </source>
</evidence>
<gene>
    <name evidence="2" type="ORF">LV75_002232</name>
</gene>
<sequence length="48" mass="4637">MIPPELPASAAVLGVLVFLGLLTHWSLATGLGIAICVIGAALGTGPGP</sequence>
<accession>A0ABT1IAS1</accession>
<proteinExistence type="predicted"/>
<name>A0ABT1IAS1_9PSEU</name>
<comment type="caution">
    <text evidence="2">The sequence shown here is derived from an EMBL/GenBank/DDBJ whole genome shotgun (WGS) entry which is preliminary data.</text>
</comment>
<dbReference type="EMBL" id="JAMTCO010000005">
    <property type="protein sequence ID" value="MCP2269743.1"/>
    <property type="molecule type" value="Genomic_DNA"/>
</dbReference>
<keyword evidence="1" id="KW-0472">Membrane</keyword>
<keyword evidence="1" id="KW-1133">Transmembrane helix</keyword>
<evidence type="ECO:0000256" key="1">
    <source>
        <dbReference type="SAM" id="Phobius"/>
    </source>
</evidence>
<reference evidence="2 3" key="1">
    <citation type="submission" date="2022-06" db="EMBL/GenBank/DDBJ databases">
        <title>Genomic Encyclopedia of Archaeal and Bacterial Type Strains, Phase II (KMG-II): from individual species to whole genera.</title>
        <authorList>
            <person name="Goeker M."/>
        </authorList>
    </citation>
    <scope>NUCLEOTIDE SEQUENCE [LARGE SCALE GENOMIC DNA]</scope>
    <source>
        <strain evidence="2 3">DSM 44255</strain>
    </source>
</reference>
<organism evidence="2 3">
    <name type="scientific">Actinokineospora diospyrosa</name>
    <dbReference type="NCBI Taxonomy" id="103728"/>
    <lineage>
        <taxon>Bacteria</taxon>
        <taxon>Bacillati</taxon>
        <taxon>Actinomycetota</taxon>
        <taxon>Actinomycetes</taxon>
        <taxon>Pseudonocardiales</taxon>
        <taxon>Pseudonocardiaceae</taxon>
        <taxon>Actinokineospora</taxon>
    </lineage>
</organism>
<dbReference type="Proteomes" id="UP001205185">
    <property type="component" value="Unassembled WGS sequence"/>
</dbReference>
<keyword evidence="3" id="KW-1185">Reference proteome</keyword>
<feature type="transmembrane region" description="Helical" evidence="1">
    <location>
        <begin position="12"/>
        <end position="42"/>
    </location>
</feature>